<dbReference type="Pfam" id="PF03235">
    <property type="entry name" value="GmrSD_N"/>
    <property type="match status" value="1"/>
</dbReference>
<gene>
    <name evidence="2" type="ORF">C4A77_03550</name>
</gene>
<evidence type="ECO:0000313" key="2">
    <source>
        <dbReference type="EMBL" id="PPB10715.1"/>
    </source>
</evidence>
<comment type="caution">
    <text evidence="2">The sequence shown here is derived from an EMBL/GenBank/DDBJ whole genome shotgun (WGS) entry which is preliminary data.</text>
</comment>
<dbReference type="RefSeq" id="WP_104030763.1">
    <property type="nucleotide sequence ID" value="NZ_PRKQ01000003.1"/>
</dbReference>
<organism evidence="2 3">
    <name type="scientific">Brevibacillus laterosporus</name>
    <name type="common">Bacillus laterosporus</name>
    <dbReference type="NCBI Taxonomy" id="1465"/>
    <lineage>
        <taxon>Bacteria</taxon>
        <taxon>Bacillati</taxon>
        <taxon>Bacillota</taxon>
        <taxon>Bacilli</taxon>
        <taxon>Bacillales</taxon>
        <taxon>Paenibacillaceae</taxon>
        <taxon>Brevibacillus</taxon>
    </lineage>
</organism>
<name>A0AAP8QGR6_BRELA</name>
<dbReference type="EMBL" id="PRKQ01000003">
    <property type="protein sequence ID" value="PPB10715.1"/>
    <property type="molecule type" value="Genomic_DNA"/>
</dbReference>
<reference evidence="2 3" key="1">
    <citation type="submission" date="2018-02" db="EMBL/GenBank/DDBJ databases">
        <title>Comparative analysis of genomes of three Brevibacillus laterosporus strains producers of potent antimicrobials isolated from silage.</title>
        <authorList>
            <person name="Kojic M."/>
            <person name="Miljkovic M."/>
            <person name="Studholme D."/>
            <person name="Filipic B."/>
        </authorList>
    </citation>
    <scope>NUCLEOTIDE SEQUENCE [LARGE SCALE GENOMIC DNA]</scope>
    <source>
        <strain evidence="2 3">BGSP11</strain>
    </source>
</reference>
<evidence type="ECO:0000313" key="3">
    <source>
        <dbReference type="Proteomes" id="UP000239759"/>
    </source>
</evidence>
<sequence>MSIKVDKTLKKTAYFDPTKETINKSVSQLCSEVLNNKLVMPIFQRDLAWTAQKKVDLYNFQLNGAAPVSPISINRVGESSLEMPHITLINRNPIENVTLGSLGLIDGQQRISTNFEAYTNAESIRSIVLDITRGKFVDLKDKEIRKNQIPVGILYNKYPDVYTNYLKDQPPLAEYSVSSLLSQVRTKFFNYFYTVNFAENLNGEEQITWFNVLNLAGSRVPDIQLKLTSLQIKGLDFYKEYAYKFQDKLEIYGLDLFVQKNTEVSIPLATLNPAFEIITGKPHKGNYSPIASDAKENQISDLEPEQLRVCFEWTMKGLDKSLDFINQNDLREPKRIDYVTYLTGYFVYRKDVQLTQNQIDSVIEWYNNADFRNKSNKERRKMFDKLLAI</sequence>
<proteinExistence type="predicted"/>
<dbReference type="InterPro" id="IPR004919">
    <property type="entry name" value="GmrSD_N"/>
</dbReference>
<dbReference type="AlphaFoldDB" id="A0AAP8QGR6"/>
<evidence type="ECO:0000259" key="1">
    <source>
        <dbReference type="Pfam" id="PF03235"/>
    </source>
</evidence>
<feature type="domain" description="GmrSD restriction endonucleases N-terminal" evidence="1">
    <location>
        <begin position="30"/>
        <end position="217"/>
    </location>
</feature>
<dbReference type="Proteomes" id="UP000239759">
    <property type="component" value="Unassembled WGS sequence"/>
</dbReference>
<protein>
    <recommendedName>
        <fullName evidence="1">GmrSD restriction endonucleases N-terminal domain-containing protein</fullName>
    </recommendedName>
</protein>
<accession>A0AAP8QGR6</accession>